<feature type="region of interest" description="Disordered" evidence="1">
    <location>
        <begin position="548"/>
        <end position="588"/>
    </location>
</feature>
<feature type="region of interest" description="Disordered" evidence="1">
    <location>
        <begin position="1"/>
        <end position="20"/>
    </location>
</feature>
<gene>
    <name evidence="2" type="ORF">K460DRAFT_358312</name>
</gene>
<dbReference type="GeneID" id="63849346"/>
<sequence>MASAQNNTAQDAARTTSRIPIPTQSIDWSRKVTPAWERVLADKNSDVSDLSTVNDAIHLVSQQAASLPDCETKIAIATQLALVQPIVEVQLSIKRDEITTTQKIISDLKAESVVPKTAKSQQGIILQLMQVLNSADSKMKVGELLERLQGNLISARDRQPDNEKTVAGTDRTKLADQKQLATKAAKSKASTNRQEPTTARDNSRIRPRVASTKPSVAERHTDTKSKPTHTTKEALATQPRPLTDSTNRTKTSAAAKPAAPKVTGTQRPMGWVQPAAEANKKIRYRIVGQSVSKKTASAVGVAAKQEHSARKVVRVEAANEKKEPKSRAVAREIRVEKQEPVNDASATSTNHNHKSGSTESKKDDSSSLARTTKAAHHDGYLGLRKEGEKGVARRVVTSKKESSREKQRSAQRSGVIVSKGVDKESTSDDVIIYNNDGDNSTSLQDTIDTSKVQIQQNEAATSDVSLDKQALYLQEAGVDVSNIIFGSRRRGSSGESTPLDNSNRTGAISSPRIKRKRGLGDDGSAPSKKILLGRNIAVPRTRLPAPTVDVDMMDLDSTPTQAAPLVTMPPSDRPRMAMPTACDPDEEL</sequence>
<protein>
    <submittedName>
        <fullName evidence="2">Uncharacterized protein</fullName>
    </submittedName>
</protein>
<name>A0A9P4G9R1_9PLEO</name>
<evidence type="ECO:0000313" key="3">
    <source>
        <dbReference type="Proteomes" id="UP000800039"/>
    </source>
</evidence>
<feature type="compositionally biased region" description="Basic and acidic residues" evidence="1">
    <location>
        <begin position="398"/>
        <end position="408"/>
    </location>
</feature>
<feature type="compositionally biased region" description="Polar residues" evidence="1">
    <location>
        <begin position="344"/>
        <end position="358"/>
    </location>
</feature>
<feature type="region of interest" description="Disordered" evidence="1">
    <location>
        <begin position="487"/>
        <end position="527"/>
    </location>
</feature>
<feature type="compositionally biased region" description="Basic and acidic residues" evidence="1">
    <location>
        <begin position="216"/>
        <end position="225"/>
    </location>
</feature>
<dbReference type="EMBL" id="ML976618">
    <property type="protein sequence ID" value="KAF1841574.1"/>
    <property type="molecule type" value="Genomic_DNA"/>
</dbReference>
<feature type="region of interest" description="Disordered" evidence="1">
    <location>
        <begin position="155"/>
        <end position="266"/>
    </location>
</feature>
<dbReference type="Proteomes" id="UP000800039">
    <property type="component" value="Unassembled WGS sequence"/>
</dbReference>
<feature type="compositionally biased region" description="Basic and acidic residues" evidence="1">
    <location>
        <begin position="155"/>
        <end position="176"/>
    </location>
</feature>
<comment type="caution">
    <text evidence="2">The sequence shown here is derived from an EMBL/GenBank/DDBJ whole genome shotgun (WGS) entry which is preliminary data.</text>
</comment>
<proteinExistence type="predicted"/>
<accession>A0A9P4G9R1</accession>
<dbReference type="RefSeq" id="XP_040784137.1">
    <property type="nucleotide sequence ID" value="XM_040932094.1"/>
</dbReference>
<feature type="region of interest" description="Disordered" evidence="1">
    <location>
        <begin position="315"/>
        <end position="421"/>
    </location>
</feature>
<dbReference type="OrthoDB" id="10625720at2759"/>
<evidence type="ECO:0000313" key="2">
    <source>
        <dbReference type="EMBL" id="KAF1841574.1"/>
    </source>
</evidence>
<dbReference type="AlphaFoldDB" id="A0A9P4G9R1"/>
<reference evidence="2" key="1">
    <citation type="submission" date="2020-01" db="EMBL/GenBank/DDBJ databases">
        <authorList>
            <consortium name="DOE Joint Genome Institute"/>
            <person name="Haridas S."/>
            <person name="Albert R."/>
            <person name="Binder M."/>
            <person name="Bloem J."/>
            <person name="Labutti K."/>
            <person name="Salamov A."/>
            <person name="Andreopoulos B."/>
            <person name="Baker S.E."/>
            <person name="Barry K."/>
            <person name="Bills G."/>
            <person name="Bluhm B.H."/>
            <person name="Cannon C."/>
            <person name="Castanera R."/>
            <person name="Culley D.E."/>
            <person name="Daum C."/>
            <person name="Ezra D."/>
            <person name="Gonzalez J.B."/>
            <person name="Henrissat B."/>
            <person name="Kuo A."/>
            <person name="Liang C."/>
            <person name="Lipzen A."/>
            <person name="Lutzoni F."/>
            <person name="Magnuson J."/>
            <person name="Mondo S."/>
            <person name="Nolan M."/>
            <person name="Ohm R."/>
            <person name="Pangilinan J."/>
            <person name="Park H.-J."/>
            <person name="Ramirez L."/>
            <person name="Alfaro M."/>
            <person name="Sun H."/>
            <person name="Tritt A."/>
            <person name="Yoshinaga Y."/>
            <person name="Zwiers L.-H."/>
            <person name="Turgeon B.G."/>
            <person name="Goodwin S.B."/>
            <person name="Spatafora J.W."/>
            <person name="Crous P.W."/>
            <person name="Grigoriev I.V."/>
        </authorList>
    </citation>
    <scope>NUCLEOTIDE SEQUENCE</scope>
    <source>
        <strain evidence="2">CBS 394.84</strain>
    </source>
</reference>
<feature type="compositionally biased region" description="Low complexity" evidence="1">
    <location>
        <begin position="181"/>
        <end position="191"/>
    </location>
</feature>
<organism evidence="2 3">
    <name type="scientific">Cucurbitaria berberidis CBS 394.84</name>
    <dbReference type="NCBI Taxonomy" id="1168544"/>
    <lineage>
        <taxon>Eukaryota</taxon>
        <taxon>Fungi</taxon>
        <taxon>Dikarya</taxon>
        <taxon>Ascomycota</taxon>
        <taxon>Pezizomycotina</taxon>
        <taxon>Dothideomycetes</taxon>
        <taxon>Pleosporomycetidae</taxon>
        <taxon>Pleosporales</taxon>
        <taxon>Pleosporineae</taxon>
        <taxon>Cucurbitariaceae</taxon>
        <taxon>Cucurbitaria</taxon>
    </lineage>
</organism>
<feature type="compositionally biased region" description="Basic and acidic residues" evidence="1">
    <location>
        <begin position="315"/>
        <end position="340"/>
    </location>
</feature>
<feature type="compositionally biased region" description="Basic and acidic residues" evidence="1">
    <location>
        <begin position="375"/>
        <end position="391"/>
    </location>
</feature>
<evidence type="ECO:0000256" key="1">
    <source>
        <dbReference type="SAM" id="MobiDB-lite"/>
    </source>
</evidence>
<feature type="compositionally biased region" description="Polar residues" evidence="1">
    <location>
        <begin position="495"/>
        <end position="508"/>
    </location>
</feature>
<feature type="compositionally biased region" description="Polar residues" evidence="1">
    <location>
        <begin position="243"/>
        <end position="252"/>
    </location>
</feature>
<keyword evidence="3" id="KW-1185">Reference proteome</keyword>